<dbReference type="Proteomes" id="UP000177171">
    <property type="component" value="Unassembled WGS sequence"/>
</dbReference>
<keyword evidence="1" id="KW-0812">Transmembrane</keyword>
<comment type="caution">
    <text evidence="2">The sequence shown here is derived from an EMBL/GenBank/DDBJ whole genome shotgun (WGS) entry which is preliminary data.</text>
</comment>
<reference evidence="2 3" key="1">
    <citation type="journal article" date="2016" name="Nat. Commun.">
        <title>Thousands of microbial genomes shed light on interconnected biogeochemical processes in an aquifer system.</title>
        <authorList>
            <person name="Anantharaman K."/>
            <person name="Brown C.T."/>
            <person name="Hug L.A."/>
            <person name="Sharon I."/>
            <person name="Castelle C.J."/>
            <person name="Probst A.J."/>
            <person name="Thomas B.C."/>
            <person name="Singh A."/>
            <person name="Wilkins M.J."/>
            <person name="Karaoz U."/>
            <person name="Brodie E.L."/>
            <person name="Williams K.H."/>
            <person name="Hubbard S.S."/>
            <person name="Banfield J.F."/>
        </authorList>
    </citation>
    <scope>NUCLEOTIDE SEQUENCE [LARGE SCALE GENOMIC DNA]</scope>
</reference>
<feature type="transmembrane region" description="Helical" evidence="1">
    <location>
        <begin position="93"/>
        <end position="114"/>
    </location>
</feature>
<organism evidence="2 3">
    <name type="scientific">Candidatus Sungbacteria bacterium RIFCSPLOWO2_12_FULL_41_11</name>
    <dbReference type="NCBI Taxonomy" id="1802286"/>
    <lineage>
        <taxon>Bacteria</taxon>
        <taxon>Candidatus Sungiibacteriota</taxon>
    </lineage>
</organism>
<feature type="transmembrane region" description="Helical" evidence="1">
    <location>
        <begin position="9"/>
        <end position="42"/>
    </location>
</feature>
<keyword evidence="1" id="KW-0472">Membrane</keyword>
<evidence type="ECO:0000256" key="1">
    <source>
        <dbReference type="SAM" id="Phobius"/>
    </source>
</evidence>
<dbReference type="AlphaFoldDB" id="A0A1G2LT80"/>
<proteinExistence type="predicted"/>
<sequence length="155" mass="17926">MKLFLFSIIYLFSLVFEVGFISFLGITPLFSFWIFIICAYFFRKEDIFIFGTISSIFALVFFTVSSLYPLVILLGTVSALLIKSFQGLNKKTAFLSHALLAIIFFESARAFIFFPGHFFWRFWEEVAINGVFLASLLVIMIFYEIRVGFNKGYSI</sequence>
<evidence type="ECO:0000313" key="3">
    <source>
        <dbReference type="Proteomes" id="UP000177171"/>
    </source>
</evidence>
<feature type="transmembrane region" description="Helical" evidence="1">
    <location>
        <begin position="48"/>
        <end position="81"/>
    </location>
</feature>
<evidence type="ECO:0000313" key="2">
    <source>
        <dbReference type="EMBL" id="OHA14840.1"/>
    </source>
</evidence>
<gene>
    <name evidence="2" type="ORF">A3G49_04075</name>
</gene>
<accession>A0A1G2LT80</accession>
<keyword evidence="1" id="KW-1133">Transmembrane helix</keyword>
<protein>
    <submittedName>
        <fullName evidence="2">Uncharacterized protein</fullName>
    </submittedName>
</protein>
<feature type="transmembrane region" description="Helical" evidence="1">
    <location>
        <begin position="126"/>
        <end position="145"/>
    </location>
</feature>
<name>A0A1G2LT80_9BACT</name>
<dbReference type="EMBL" id="MHQY01000001">
    <property type="protein sequence ID" value="OHA14840.1"/>
    <property type="molecule type" value="Genomic_DNA"/>
</dbReference>